<dbReference type="Proteomes" id="UP000076964">
    <property type="component" value="Unassembled WGS sequence"/>
</dbReference>
<dbReference type="OrthoDB" id="9775762at2"/>
<accession>A0A177EBM1</accession>
<protein>
    <submittedName>
        <fullName evidence="1">Uncharacterized protein</fullName>
    </submittedName>
</protein>
<proteinExistence type="predicted"/>
<dbReference type="EMBL" id="LSFI01000003">
    <property type="protein sequence ID" value="OAG28572.1"/>
    <property type="molecule type" value="Genomic_DNA"/>
</dbReference>
<name>A0A177EBM1_9BACT</name>
<organism evidence="1 2">
    <name type="scientific">Thermodesulfatator autotrophicus</name>
    <dbReference type="NCBI Taxonomy" id="1795632"/>
    <lineage>
        <taxon>Bacteria</taxon>
        <taxon>Pseudomonadati</taxon>
        <taxon>Thermodesulfobacteriota</taxon>
        <taxon>Thermodesulfobacteria</taxon>
        <taxon>Thermodesulfobacteriales</taxon>
        <taxon>Thermodesulfatatoraceae</taxon>
        <taxon>Thermodesulfatator</taxon>
    </lineage>
</organism>
<gene>
    <name evidence="1" type="ORF">TH606_01040</name>
</gene>
<reference evidence="1 2" key="1">
    <citation type="submission" date="2016-02" db="EMBL/GenBank/DDBJ databases">
        <title>Draft genome sequence of Thermodesulfatator sp. S606.</title>
        <authorList>
            <person name="Lai Q."/>
            <person name="Cao J."/>
            <person name="Dupont S."/>
            <person name="Shao Z."/>
            <person name="Jebbar M."/>
            <person name="Alain K."/>
        </authorList>
    </citation>
    <scope>NUCLEOTIDE SEQUENCE [LARGE SCALE GENOMIC DNA]</scope>
    <source>
        <strain evidence="1 2">S606</strain>
    </source>
</reference>
<dbReference type="AlphaFoldDB" id="A0A177EBM1"/>
<keyword evidence="2" id="KW-1185">Reference proteome</keyword>
<comment type="caution">
    <text evidence="1">The sequence shown here is derived from an EMBL/GenBank/DDBJ whole genome shotgun (WGS) entry which is preliminary data.</text>
</comment>
<evidence type="ECO:0000313" key="1">
    <source>
        <dbReference type="EMBL" id="OAG28572.1"/>
    </source>
</evidence>
<evidence type="ECO:0000313" key="2">
    <source>
        <dbReference type="Proteomes" id="UP000076964"/>
    </source>
</evidence>
<dbReference type="RefSeq" id="WP_068540710.1">
    <property type="nucleotide sequence ID" value="NZ_LSFI01000003.1"/>
</dbReference>
<sequence>MKRFAIFILLIFVVGIPKAWAQDWDSYASLYLSYFDFQNSPVKDNGWTTTGYLSLKNSYAHTLELGISQTEIDYKIGNDLSQTDFNIVYSNTDQILKNYIFKFGFHYINTDDELTDSGKIFYFQWKYYQTYNWNAGLEFAYSLYNSFSTTSGDDLNVFQVRPHFGYYFAFLGKRIYGESRLYFIHTNENVGTFDRNNFSFEQYFSTYIGLTDFKVSGWFGKQIFAVKNEGFVVYNLSDEYLGGFSFEVGHKITSKLRAAFNLSQEWLKHSGYNDNVSQTVITLSIGGSF</sequence>
<dbReference type="STRING" id="1795632.TH606_01040"/>